<dbReference type="InterPro" id="IPR045864">
    <property type="entry name" value="aa-tRNA-synth_II/BPL/LPL"/>
</dbReference>
<dbReference type="GO" id="GO:0005739">
    <property type="term" value="C:mitochondrion"/>
    <property type="evidence" value="ECO:0007669"/>
    <property type="project" value="TreeGrafter"/>
</dbReference>
<dbReference type="PANTHER" id="PTHR22594">
    <property type="entry name" value="ASPARTYL/LYSYL-TRNA SYNTHETASE"/>
    <property type="match status" value="1"/>
</dbReference>
<dbReference type="InterPro" id="IPR012340">
    <property type="entry name" value="NA-bd_OB-fold"/>
</dbReference>
<name>A0AAV9XVB7_9CRYT</name>
<organism evidence="9 10">
    <name type="scientific">Cryptosporidium xiaoi</name>
    <dbReference type="NCBI Taxonomy" id="659607"/>
    <lineage>
        <taxon>Eukaryota</taxon>
        <taxon>Sar</taxon>
        <taxon>Alveolata</taxon>
        <taxon>Apicomplexa</taxon>
        <taxon>Conoidasida</taxon>
        <taxon>Coccidia</taxon>
        <taxon>Eucoccidiorida</taxon>
        <taxon>Eimeriorina</taxon>
        <taxon>Cryptosporidiidae</taxon>
        <taxon>Cryptosporidium</taxon>
    </lineage>
</organism>
<proteinExistence type="inferred from homology"/>
<keyword evidence="6" id="KW-0648">Protein biosynthesis</keyword>
<sequence length="504" mass="57172">MSLKQLKPLKKTVSEYSVTGRLRISSILDSEDGGISYIGKKVTIAGWARTVRKQCSDTLLFISLNDGSTPKSLQCVVEKTSKGFDDGLKTSVGCSFRVTGTIVKSPADGQPVELLLNTNDDELKVYGYCDASKYPLSKKHHPREFLREIAHLRPRSQFFSSVLRIRNSLAIAIHEYFQRNGFLYIHTPIITAADCEGAGEMFRVTTLLPVDDDTTKLSTIPTTKLEGSNELIIDCKKDFFGKASFLTVSGQLALETVACSMSDVYTFGPTFRAENSHTSRHLAEFWMIEPEMAFSDLTDCMNLGEELLKYTVEYVLENNISDLEYLDKNIEKGLIERLKVICSNQFARISYTEAIEMLKPHDKEFTVPVTWGMDMGSEHERYLTDVIEKKPCIIYNYPKDIKSFYMKLNDDEKTVAAMDILVPKIGEVIGGSQREDDIIKLENAIKNKNMNPEPYWWYNDLRKYGSVPHSGFGLGFERLIMMITGVENVRDVIPFPRYPNHCDF</sequence>
<dbReference type="CDD" id="cd04318">
    <property type="entry name" value="EcAsnRS_like_N"/>
    <property type="match status" value="1"/>
</dbReference>
<evidence type="ECO:0000256" key="5">
    <source>
        <dbReference type="ARBA" id="ARBA00022840"/>
    </source>
</evidence>
<dbReference type="GO" id="GO:0005524">
    <property type="term" value="F:ATP binding"/>
    <property type="evidence" value="ECO:0007669"/>
    <property type="project" value="UniProtKB-KW"/>
</dbReference>
<dbReference type="AlphaFoldDB" id="A0AAV9XVB7"/>
<evidence type="ECO:0000313" key="10">
    <source>
        <dbReference type="Proteomes" id="UP001311799"/>
    </source>
</evidence>
<keyword evidence="3" id="KW-0436">Ligase</keyword>
<dbReference type="Pfam" id="PF01336">
    <property type="entry name" value="tRNA_anti-codon"/>
    <property type="match status" value="1"/>
</dbReference>
<accession>A0AAV9XVB7</accession>
<dbReference type="HAMAP" id="MF_00534">
    <property type="entry name" value="Asn_tRNA_synth"/>
    <property type="match status" value="1"/>
</dbReference>
<keyword evidence="5" id="KW-0067">ATP-binding</keyword>
<dbReference type="InterPro" id="IPR004522">
    <property type="entry name" value="Asn-tRNA-ligase"/>
</dbReference>
<evidence type="ECO:0000256" key="6">
    <source>
        <dbReference type="ARBA" id="ARBA00022917"/>
    </source>
</evidence>
<dbReference type="CDD" id="cd00776">
    <property type="entry name" value="AsxRS_core"/>
    <property type="match status" value="1"/>
</dbReference>
<reference evidence="9 10" key="1">
    <citation type="submission" date="2023-10" db="EMBL/GenBank/DDBJ databases">
        <title>Comparative genomics analysis reveals potential genetic determinants of host preference in Cryptosporidium xiaoi.</title>
        <authorList>
            <person name="Xiao L."/>
            <person name="Li J."/>
        </authorList>
    </citation>
    <scope>NUCLEOTIDE SEQUENCE [LARGE SCALE GENOMIC DNA]</scope>
    <source>
        <strain evidence="9 10">52996</strain>
    </source>
</reference>
<keyword evidence="4" id="KW-0547">Nucleotide-binding</keyword>
<dbReference type="PRINTS" id="PR01042">
    <property type="entry name" value="TRNASYNTHASP"/>
</dbReference>
<evidence type="ECO:0000313" key="9">
    <source>
        <dbReference type="EMBL" id="KAK6588543.1"/>
    </source>
</evidence>
<dbReference type="SUPFAM" id="SSF50249">
    <property type="entry name" value="Nucleic acid-binding proteins"/>
    <property type="match status" value="1"/>
</dbReference>
<comment type="similarity">
    <text evidence="1">Belongs to the class-II aminoacyl-tRNA synthetase family.</text>
</comment>
<dbReference type="Gene3D" id="2.40.50.140">
    <property type="entry name" value="Nucleic acid-binding proteins"/>
    <property type="match status" value="1"/>
</dbReference>
<evidence type="ECO:0000256" key="7">
    <source>
        <dbReference type="ARBA" id="ARBA00023146"/>
    </source>
</evidence>
<dbReference type="Gene3D" id="3.30.930.10">
    <property type="entry name" value="Bira Bifunctional Protein, Domain 2"/>
    <property type="match status" value="1"/>
</dbReference>
<evidence type="ECO:0000259" key="8">
    <source>
        <dbReference type="PROSITE" id="PS50862"/>
    </source>
</evidence>
<dbReference type="GO" id="GO:0006421">
    <property type="term" value="P:asparaginyl-tRNA aminoacylation"/>
    <property type="evidence" value="ECO:0007669"/>
    <property type="project" value="InterPro"/>
</dbReference>
<dbReference type="EMBL" id="JAWDEY010000032">
    <property type="protein sequence ID" value="KAK6588543.1"/>
    <property type="molecule type" value="Genomic_DNA"/>
</dbReference>
<dbReference type="InterPro" id="IPR006195">
    <property type="entry name" value="aa-tRNA-synth_II"/>
</dbReference>
<gene>
    <name evidence="9" type="ORF">RS030_4531</name>
</gene>
<evidence type="ECO:0000256" key="1">
    <source>
        <dbReference type="ARBA" id="ARBA00008226"/>
    </source>
</evidence>
<dbReference type="SUPFAM" id="SSF55681">
    <property type="entry name" value="Class II aaRS and biotin synthetases"/>
    <property type="match status" value="1"/>
</dbReference>
<dbReference type="GO" id="GO:0004816">
    <property type="term" value="F:asparagine-tRNA ligase activity"/>
    <property type="evidence" value="ECO:0007669"/>
    <property type="project" value="UniProtKB-EC"/>
</dbReference>
<dbReference type="InterPro" id="IPR004365">
    <property type="entry name" value="NA-bd_OB_tRNA"/>
</dbReference>
<evidence type="ECO:0000256" key="4">
    <source>
        <dbReference type="ARBA" id="ARBA00022741"/>
    </source>
</evidence>
<dbReference type="PANTHER" id="PTHR22594:SF34">
    <property type="entry name" value="ASPARAGINE--TRNA LIGASE, MITOCHONDRIAL-RELATED"/>
    <property type="match status" value="1"/>
</dbReference>
<dbReference type="FunFam" id="3.30.930.10:FF:000016">
    <property type="entry name" value="Asparagine--tRNA ligase"/>
    <property type="match status" value="1"/>
</dbReference>
<dbReference type="GO" id="GO:0003676">
    <property type="term" value="F:nucleic acid binding"/>
    <property type="evidence" value="ECO:0007669"/>
    <property type="project" value="InterPro"/>
</dbReference>
<evidence type="ECO:0000256" key="2">
    <source>
        <dbReference type="ARBA" id="ARBA00012816"/>
    </source>
</evidence>
<dbReference type="InterPro" id="IPR002312">
    <property type="entry name" value="Asp/Asn-tRNA-synth_IIb"/>
</dbReference>
<protein>
    <recommendedName>
        <fullName evidence="2">asparagine--tRNA ligase</fullName>
        <ecNumber evidence="2">6.1.1.22</ecNumber>
    </recommendedName>
</protein>
<feature type="domain" description="Aminoacyl-transfer RNA synthetases class-II family profile" evidence="8">
    <location>
        <begin position="163"/>
        <end position="494"/>
    </location>
</feature>
<dbReference type="EC" id="6.1.1.22" evidence="2"/>
<keyword evidence="7" id="KW-0030">Aminoacyl-tRNA synthetase</keyword>
<dbReference type="NCBIfam" id="TIGR00457">
    <property type="entry name" value="asnS"/>
    <property type="match status" value="1"/>
</dbReference>
<dbReference type="NCBIfam" id="NF003037">
    <property type="entry name" value="PRK03932.1"/>
    <property type="match status" value="1"/>
</dbReference>
<evidence type="ECO:0000256" key="3">
    <source>
        <dbReference type="ARBA" id="ARBA00022598"/>
    </source>
</evidence>
<dbReference type="PROSITE" id="PS50862">
    <property type="entry name" value="AA_TRNA_LIGASE_II"/>
    <property type="match status" value="1"/>
</dbReference>
<keyword evidence="10" id="KW-1185">Reference proteome</keyword>
<dbReference type="Pfam" id="PF00152">
    <property type="entry name" value="tRNA-synt_2"/>
    <property type="match status" value="1"/>
</dbReference>
<dbReference type="Proteomes" id="UP001311799">
    <property type="component" value="Unassembled WGS sequence"/>
</dbReference>
<dbReference type="InterPro" id="IPR004364">
    <property type="entry name" value="Aa-tRNA-synt_II"/>
</dbReference>
<comment type="caution">
    <text evidence="9">The sequence shown here is derived from an EMBL/GenBank/DDBJ whole genome shotgun (WGS) entry which is preliminary data.</text>
</comment>